<evidence type="ECO:0000259" key="1">
    <source>
        <dbReference type="Pfam" id="PF12770"/>
    </source>
</evidence>
<reference evidence="2 3" key="1">
    <citation type="submission" date="2019-05" db="EMBL/GenBank/DDBJ databases">
        <title>Draft genome sequence of Nonomuraea zeae DSM 100528.</title>
        <authorList>
            <person name="Saricaoglu S."/>
            <person name="Isik K."/>
        </authorList>
    </citation>
    <scope>NUCLEOTIDE SEQUENCE [LARGE SCALE GENOMIC DNA]</scope>
    <source>
        <strain evidence="2 3">DSM 100528</strain>
    </source>
</reference>
<proteinExistence type="predicted"/>
<feature type="non-terminal residue" evidence="2">
    <location>
        <position position="1"/>
    </location>
</feature>
<dbReference type="AlphaFoldDB" id="A0A5S4GBR7"/>
<name>A0A5S4GBR7_9ACTN</name>
<dbReference type="InterPro" id="IPR024983">
    <property type="entry name" value="CHAT_dom"/>
</dbReference>
<dbReference type="PANTHER" id="PTHR10098">
    <property type="entry name" value="RAPSYN-RELATED"/>
    <property type="match status" value="1"/>
</dbReference>
<feature type="domain" description="CHAT" evidence="1">
    <location>
        <begin position="368"/>
        <end position="628"/>
    </location>
</feature>
<accession>A0A5S4GBR7</accession>
<dbReference type="OrthoDB" id="4331905at2"/>
<sequence length="631" mass="66543">DDYAGLSLVHAWRGEHEQARLCAERALELDRADGRERGVALGLIALARLENPAPAPAEPGADRAEAPVPAAVPAPVPAAVRLEEALAAARTAGFRAGEALALSGLGALDVAAASYASAHRRLSAAIELLEELGHEPELALACHHRSIAAESLGDLPGALADAERACELGHEAARDAAIRLAVRLRHGLTAWTHAEQAVLPGRGDRRWPAPSGVPGDLLEAEQRALDAVQALMAAARRTRDPIQAATLIQRARRTAETDLEALRRRIEPSAADYIALRRGTPLDRTELDALVTPGPSNDGEPIGLLGFHVGEETVTVLAHRTGWPEPRALPTTVTRDLLAGFLGTAGGRRPGLLDIEARRHRATLWRGLADRLLTDALQALGDDLGLLHLFPHADLNRVPIHALAPDGRPLIERFPVTYSPSATVLARLRHRDPPASAGSLVIAFTPGPEPGPDDQLITGRSTLAAADDVAALLGTRTHSGRAATAALLPGAWDVVHLACHGVFDQGDPFGSGIRLADGLLTARQIMSMSLNARLVVIGEHEPAPPDTPPGGDDTAALGYSFLHAGASSVLLPLWPVAAEITHALMRDFHTALRDGTGPAQALRAAVLELRDLYGPAEPELWAPYVLIGLPG</sequence>
<comment type="caution">
    <text evidence="2">The sequence shown here is derived from an EMBL/GenBank/DDBJ whole genome shotgun (WGS) entry which is preliminary data.</text>
</comment>
<dbReference type="Pfam" id="PF12770">
    <property type="entry name" value="CHAT"/>
    <property type="match status" value="1"/>
</dbReference>
<dbReference type="PANTHER" id="PTHR10098:SF108">
    <property type="entry name" value="TETRATRICOPEPTIDE REPEAT PROTEIN 28"/>
    <property type="match status" value="1"/>
</dbReference>
<dbReference type="RefSeq" id="WP_138696520.1">
    <property type="nucleotide sequence ID" value="NZ_VCKX01000256.1"/>
</dbReference>
<dbReference type="Gene3D" id="1.25.40.10">
    <property type="entry name" value="Tetratricopeptide repeat domain"/>
    <property type="match status" value="1"/>
</dbReference>
<evidence type="ECO:0000313" key="3">
    <source>
        <dbReference type="Proteomes" id="UP000306628"/>
    </source>
</evidence>
<dbReference type="Proteomes" id="UP000306628">
    <property type="component" value="Unassembled WGS sequence"/>
</dbReference>
<dbReference type="SUPFAM" id="SSF48452">
    <property type="entry name" value="TPR-like"/>
    <property type="match status" value="1"/>
</dbReference>
<protein>
    <submittedName>
        <fullName evidence="2">CHAT domain-containing protein</fullName>
    </submittedName>
</protein>
<evidence type="ECO:0000313" key="2">
    <source>
        <dbReference type="EMBL" id="TMR23470.1"/>
    </source>
</evidence>
<gene>
    <name evidence="2" type="ORF">ETD85_47905</name>
</gene>
<keyword evidence="3" id="KW-1185">Reference proteome</keyword>
<organism evidence="2 3">
    <name type="scientific">Nonomuraea zeae</name>
    <dbReference type="NCBI Taxonomy" id="1642303"/>
    <lineage>
        <taxon>Bacteria</taxon>
        <taxon>Bacillati</taxon>
        <taxon>Actinomycetota</taxon>
        <taxon>Actinomycetes</taxon>
        <taxon>Streptosporangiales</taxon>
        <taxon>Streptosporangiaceae</taxon>
        <taxon>Nonomuraea</taxon>
    </lineage>
</organism>
<dbReference type="EMBL" id="VCKX01000256">
    <property type="protein sequence ID" value="TMR23470.1"/>
    <property type="molecule type" value="Genomic_DNA"/>
</dbReference>
<dbReference type="InterPro" id="IPR011990">
    <property type="entry name" value="TPR-like_helical_dom_sf"/>
</dbReference>